<dbReference type="EMBL" id="FMXA01000019">
    <property type="protein sequence ID" value="SDA56800.1"/>
    <property type="molecule type" value="Genomic_DNA"/>
</dbReference>
<gene>
    <name evidence="8" type="ORF">SAMN02910343_01351</name>
</gene>
<evidence type="ECO:0000256" key="6">
    <source>
        <dbReference type="PIRSR" id="PIRSR601765-1"/>
    </source>
</evidence>
<dbReference type="Gene3D" id="3.40.1050.10">
    <property type="entry name" value="Carbonic anhydrase"/>
    <property type="match status" value="1"/>
</dbReference>
<dbReference type="PANTHER" id="PTHR11002">
    <property type="entry name" value="CARBONIC ANHYDRASE"/>
    <property type="match status" value="1"/>
</dbReference>
<keyword evidence="6" id="KW-0479">Metal-binding</keyword>
<keyword evidence="3 6" id="KW-0862">Zinc</keyword>
<dbReference type="RefSeq" id="WP_091365138.1">
    <property type="nucleotide sequence ID" value="NZ_FMXA01000019.1"/>
</dbReference>
<keyword evidence="4 7" id="KW-0456">Lyase</keyword>
<dbReference type="SUPFAM" id="SSF53056">
    <property type="entry name" value="beta-carbonic anhydrase, cab"/>
    <property type="match status" value="1"/>
</dbReference>
<organism evidence="8 9">
    <name type="scientific">Allisonella histaminiformans</name>
    <dbReference type="NCBI Taxonomy" id="209880"/>
    <lineage>
        <taxon>Bacteria</taxon>
        <taxon>Bacillati</taxon>
        <taxon>Bacillota</taxon>
        <taxon>Negativicutes</taxon>
        <taxon>Veillonellales</taxon>
        <taxon>Veillonellaceae</taxon>
        <taxon>Allisonella</taxon>
    </lineage>
</organism>
<dbReference type="GeneID" id="87756355"/>
<dbReference type="PROSITE" id="PS00704">
    <property type="entry name" value="PROK_CO2_ANHYDRASE_1"/>
    <property type="match status" value="1"/>
</dbReference>
<feature type="binding site" evidence="6">
    <location>
        <position position="53"/>
    </location>
    <ligand>
        <name>Zn(2+)</name>
        <dbReference type="ChEBI" id="CHEBI:29105"/>
    </ligand>
</feature>
<dbReference type="OrthoDB" id="9769739at2"/>
<evidence type="ECO:0000256" key="3">
    <source>
        <dbReference type="ARBA" id="ARBA00022833"/>
    </source>
</evidence>
<dbReference type="GO" id="GO:0008270">
    <property type="term" value="F:zinc ion binding"/>
    <property type="evidence" value="ECO:0007669"/>
    <property type="project" value="UniProtKB-UniRule"/>
</dbReference>
<evidence type="ECO:0000256" key="7">
    <source>
        <dbReference type="RuleBase" id="RU003956"/>
    </source>
</evidence>
<comment type="function">
    <text evidence="7">Reversible hydration of carbon dioxide.</text>
</comment>
<keyword evidence="9" id="KW-1185">Reference proteome</keyword>
<reference evidence="8 9" key="1">
    <citation type="submission" date="2016-10" db="EMBL/GenBank/DDBJ databases">
        <authorList>
            <person name="de Groot N.N."/>
        </authorList>
    </citation>
    <scope>NUCLEOTIDE SEQUENCE [LARGE SCALE GENOMIC DNA]</scope>
    <source>
        <strain evidence="8 9">DSM 15230</strain>
    </source>
</reference>
<accession>A0A1G5WFC2</accession>
<dbReference type="AlphaFoldDB" id="A0A1G5WFC2"/>
<feature type="binding site" evidence="6">
    <location>
        <position position="106"/>
    </location>
    <ligand>
        <name>Zn(2+)</name>
        <dbReference type="ChEBI" id="CHEBI:29105"/>
    </ligand>
</feature>
<dbReference type="GO" id="GO:0015976">
    <property type="term" value="P:carbon utilization"/>
    <property type="evidence" value="ECO:0007669"/>
    <property type="project" value="InterPro"/>
</dbReference>
<dbReference type="InterPro" id="IPR015892">
    <property type="entry name" value="Carbonic_anhydrase_CS"/>
</dbReference>
<feature type="binding site" evidence="6">
    <location>
        <position position="109"/>
    </location>
    <ligand>
        <name>Zn(2+)</name>
        <dbReference type="ChEBI" id="CHEBI:29105"/>
    </ligand>
</feature>
<evidence type="ECO:0000313" key="8">
    <source>
        <dbReference type="EMBL" id="SDA56800.1"/>
    </source>
</evidence>
<comment type="cofactor">
    <cofactor evidence="6">
        <name>Zn(2+)</name>
        <dbReference type="ChEBI" id="CHEBI:29105"/>
    </cofactor>
    <text evidence="6">Binds 1 zinc ion per subunit.</text>
</comment>
<dbReference type="InterPro" id="IPR001765">
    <property type="entry name" value="Carbonic_anhydrase"/>
</dbReference>
<dbReference type="PROSITE" id="PS00705">
    <property type="entry name" value="PROK_CO2_ANHYDRASE_2"/>
    <property type="match status" value="1"/>
</dbReference>
<feature type="binding site" evidence="6">
    <location>
        <position position="55"/>
    </location>
    <ligand>
        <name>Zn(2+)</name>
        <dbReference type="ChEBI" id="CHEBI:29105"/>
    </ligand>
</feature>
<evidence type="ECO:0000313" key="9">
    <source>
        <dbReference type="Proteomes" id="UP000199689"/>
    </source>
</evidence>
<protein>
    <recommendedName>
        <fullName evidence="2 7">Carbonic anhydrase</fullName>
        <ecNumber evidence="2 7">4.2.1.1</ecNumber>
    </recommendedName>
    <alternativeName>
        <fullName evidence="7">Carbonate dehydratase</fullName>
    </alternativeName>
</protein>
<dbReference type="InterPro" id="IPR036874">
    <property type="entry name" value="Carbonic_anhydrase_sf"/>
</dbReference>
<dbReference type="EC" id="4.2.1.1" evidence="2 7"/>
<dbReference type="GO" id="GO:0004089">
    <property type="term" value="F:carbonate dehydratase activity"/>
    <property type="evidence" value="ECO:0007669"/>
    <property type="project" value="UniProtKB-UniRule"/>
</dbReference>
<dbReference type="PANTHER" id="PTHR11002:SF79">
    <property type="entry name" value="CARBONIC ANHYDRASE 2"/>
    <property type="match status" value="1"/>
</dbReference>
<dbReference type="STRING" id="209880.SAMN02910343_01351"/>
<comment type="catalytic activity">
    <reaction evidence="5 7">
        <text>hydrogencarbonate + H(+) = CO2 + H2O</text>
        <dbReference type="Rhea" id="RHEA:10748"/>
        <dbReference type="ChEBI" id="CHEBI:15377"/>
        <dbReference type="ChEBI" id="CHEBI:15378"/>
        <dbReference type="ChEBI" id="CHEBI:16526"/>
        <dbReference type="ChEBI" id="CHEBI:17544"/>
        <dbReference type="EC" id="4.2.1.1"/>
    </reaction>
</comment>
<evidence type="ECO:0000256" key="4">
    <source>
        <dbReference type="ARBA" id="ARBA00023239"/>
    </source>
</evidence>
<dbReference type="Pfam" id="PF00484">
    <property type="entry name" value="Pro_CA"/>
    <property type="match status" value="1"/>
</dbReference>
<name>A0A1G5WFC2_9FIRM</name>
<sequence length="185" mass="19864">MSNRIQAAEALLRLKAGNSQYIQSNSYTGDVSSAIRANTAKNGQFPYAIVIACSDSRVIPEIIFSAGMGELFTIRVAGNVIDRHQLGSIEYAVSHLKSPLVVVLGHTHCGAVAATIAGEGDSHIQSITDKIHKAIGDETDDFTAASLNVKYAVAEILDAFRHDGLEEEQVVGAVYDIETGEVYWN</sequence>
<evidence type="ECO:0000256" key="1">
    <source>
        <dbReference type="ARBA" id="ARBA00006217"/>
    </source>
</evidence>
<dbReference type="SMART" id="SM00947">
    <property type="entry name" value="Pro_CA"/>
    <property type="match status" value="1"/>
</dbReference>
<evidence type="ECO:0000256" key="5">
    <source>
        <dbReference type="ARBA" id="ARBA00048348"/>
    </source>
</evidence>
<dbReference type="Proteomes" id="UP000199689">
    <property type="component" value="Unassembled WGS sequence"/>
</dbReference>
<evidence type="ECO:0000256" key="2">
    <source>
        <dbReference type="ARBA" id="ARBA00012925"/>
    </source>
</evidence>
<proteinExistence type="inferred from homology"/>
<comment type="similarity">
    <text evidence="1 7">Belongs to the beta-class carbonic anhydrase family.</text>
</comment>